<evidence type="ECO:0000259" key="2">
    <source>
        <dbReference type="Pfam" id="PF01321"/>
    </source>
</evidence>
<dbReference type="Pfam" id="PF01321">
    <property type="entry name" value="Creatinase_N"/>
    <property type="match status" value="1"/>
</dbReference>
<dbReference type="Proteomes" id="UP000278081">
    <property type="component" value="Unassembled WGS sequence"/>
</dbReference>
<evidence type="ECO:0000259" key="1">
    <source>
        <dbReference type="Pfam" id="PF00557"/>
    </source>
</evidence>
<proteinExistence type="predicted"/>
<dbReference type="Pfam" id="PF00557">
    <property type="entry name" value="Peptidase_M24"/>
    <property type="match status" value="1"/>
</dbReference>
<dbReference type="PANTHER" id="PTHR46112:SF3">
    <property type="entry name" value="AMINOPEPTIDASE YPDF"/>
    <property type="match status" value="1"/>
</dbReference>
<dbReference type="InterPro" id="IPR036005">
    <property type="entry name" value="Creatinase/aminopeptidase-like"/>
</dbReference>
<dbReference type="AlphaFoldDB" id="A0A3S0QNM6"/>
<evidence type="ECO:0000313" key="4">
    <source>
        <dbReference type="Proteomes" id="UP000278081"/>
    </source>
</evidence>
<protein>
    <submittedName>
        <fullName evidence="3">Aminopeptidase P family protein</fullName>
    </submittedName>
</protein>
<organism evidence="3 4">
    <name type="scientific">Rhizobium chutanense</name>
    <dbReference type="NCBI Taxonomy" id="2035448"/>
    <lineage>
        <taxon>Bacteria</taxon>
        <taxon>Pseudomonadati</taxon>
        <taxon>Pseudomonadota</taxon>
        <taxon>Alphaproteobacteria</taxon>
        <taxon>Hyphomicrobiales</taxon>
        <taxon>Rhizobiaceae</taxon>
        <taxon>Rhizobium/Agrobacterium group</taxon>
        <taxon>Rhizobium</taxon>
    </lineage>
</organism>
<sequence length="386" mass="42292">MSWRHPVPRITENERQARLARLREAIEADGLAGLLLGPSESLRYFTGLVWHPSERFLGALITPAAIFYIVPGFERSRVETLPHLPGEILVWEEEQSSAALIARLVGQGGRLALDDGLPLFFYHALATAMGAERLADGGRLIRDLRRIKSDAEIALIQYAMTLTLDIHRQVHALLRPGISSSEVVDFIDRQHRQAGADAGSTFCIVSFGLATSLPHGADGDQVLGDDDVVLVDTGCRIDGYHSDITRTYMLGGGNGDFEHAWWIEREVQQAVFDAARIGAACSSLDDAARKVLAKHCLGPDYRLPGLPHRAGHGLGLEIHEEPYIVRGNDTPLAAGMCFSNEPMIVFPEKFGIRLEDHIYMTAEGPRWFTDPAAGPTEPFSADGVKS</sequence>
<reference evidence="3 4" key="1">
    <citation type="submission" date="2018-11" db="EMBL/GenBank/DDBJ databases">
        <title>Rhizobium chutanense sp. nov., isolated from root nodules of Phaseolus vulgaris in China.</title>
        <authorList>
            <person name="Huo Y."/>
        </authorList>
    </citation>
    <scope>NUCLEOTIDE SEQUENCE [LARGE SCALE GENOMIC DNA]</scope>
    <source>
        <strain evidence="3 4">C16</strain>
    </source>
</reference>
<dbReference type="Gene3D" id="3.40.350.10">
    <property type="entry name" value="Creatinase/prolidase N-terminal domain"/>
    <property type="match status" value="1"/>
</dbReference>
<dbReference type="OrthoDB" id="9806388at2"/>
<dbReference type="InterPro" id="IPR050659">
    <property type="entry name" value="Peptidase_M24B"/>
</dbReference>
<dbReference type="SUPFAM" id="SSF55920">
    <property type="entry name" value="Creatinase/aminopeptidase"/>
    <property type="match status" value="1"/>
</dbReference>
<dbReference type="InterPro" id="IPR000587">
    <property type="entry name" value="Creatinase_N"/>
</dbReference>
<dbReference type="Gene3D" id="3.90.230.10">
    <property type="entry name" value="Creatinase/methionine aminopeptidase superfamily"/>
    <property type="match status" value="1"/>
</dbReference>
<comment type="caution">
    <text evidence="3">The sequence shown here is derived from an EMBL/GenBank/DDBJ whole genome shotgun (WGS) entry which is preliminary data.</text>
</comment>
<keyword evidence="3" id="KW-0645">Protease</keyword>
<feature type="domain" description="Creatinase N-terminal" evidence="2">
    <location>
        <begin position="18"/>
        <end position="147"/>
    </location>
</feature>
<evidence type="ECO:0000313" key="3">
    <source>
        <dbReference type="EMBL" id="RUM08874.1"/>
    </source>
</evidence>
<dbReference type="InterPro" id="IPR000994">
    <property type="entry name" value="Pept_M24"/>
</dbReference>
<dbReference type="InterPro" id="IPR029149">
    <property type="entry name" value="Creatin/AminoP/Spt16_N"/>
</dbReference>
<dbReference type="GO" id="GO:0004177">
    <property type="term" value="F:aminopeptidase activity"/>
    <property type="evidence" value="ECO:0007669"/>
    <property type="project" value="UniProtKB-KW"/>
</dbReference>
<name>A0A3S0QNM6_9HYPH</name>
<dbReference type="EMBL" id="RJTJ01000003">
    <property type="protein sequence ID" value="RUM08874.1"/>
    <property type="molecule type" value="Genomic_DNA"/>
</dbReference>
<gene>
    <name evidence="3" type="ORF">EFR84_04835</name>
</gene>
<feature type="domain" description="Peptidase M24" evidence="1">
    <location>
        <begin position="155"/>
        <end position="362"/>
    </location>
</feature>
<keyword evidence="3" id="KW-0031">Aminopeptidase</keyword>
<dbReference type="RefSeq" id="WP_126907905.1">
    <property type="nucleotide sequence ID" value="NZ_ML133750.1"/>
</dbReference>
<keyword evidence="3" id="KW-0378">Hydrolase</keyword>
<accession>A0A3S0QNM6</accession>
<dbReference type="PANTHER" id="PTHR46112">
    <property type="entry name" value="AMINOPEPTIDASE"/>
    <property type="match status" value="1"/>
</dbReference>
<dbReference type="SUPFAM" id="SSF53092">
    <property type="entry name" value="Creatinase/prolidase N-terminal domain"/>
    <property type="match status" value="1"/>
</dbReference>